<dbReference type="RefSeq" id="WP_090548824.1">
    <property type="nucleotide sequence ID" value="NZ_FNFP01000001.1"/>
</dbReference>
<dbReference type="SUPFAM" id="SSF53756">
    <property type="entry name" value="UDP-Glycosyltransferase/glycogen phosphorylase"/>
    <property type="match status" value="1"/>
</dbReference>
<dbReference type="Pfam" id="PF00534">
    <property type="entry name" value="Glycos_transf_1"/>
    <property type="match status" value="1"/>
</dbReference>
<evidence type="ECO:0000313" key="4">
    <source>
        <dbReference type="Proteomes" id="UP000198718"/>
    </source>
</evidence>
<dbReference type="Gene3D" id="3.40.50.2000">
    <property type="entry name" value="Glycogen Phosphorylase B"/>
    <property type="match status" value="2"/>
</dbReference>
<dbReference type="Pfam" id="PF13477">
    <property type="entry name" value="Glyco_trans_4_2"/>
    <property type="match status" value="1"/>
</dbReference>
<dbReference type="PANTHER" id="PTHR12526">
    <property type="entry name" value="GLYCOSYLTRANSFERASE"/>
    <property type="match status" value="1"/>
</dbReference>
<feature type="domain" description="Glycosyl transferase family 1" evidence="1">
    <location>
        <begin position="184"/>
        <end position="340"/>
    </location>
</feature>
<accession>A0A1G8X654</accession>
<sequence>MKVTLLLPKISYGGASKIISWLANQLTYSGYQVSIVVFYTGEVQQKIDNSINIINLNDKQSANKISRLLFGTLKTQKKLKSAINKIDPDIIITFGDTMGSLYLLTNILNRRKIIISERSDPYSVNGLNHKLRRKLFGFADGIVFQTEGAKQYFSKRIQNKGRVIVNPVINPNQMNNKHFEYNQYSKDIVCVSRFDVKQKRQDLMIRAFRKVIKIHDGMKLRFYGDGKDLPMIEKMVKDYDLSGSVVFEGKTKNVIDRIRKSRMFVLTSDYEGIPNALIEAMTIGLPVISTDCSPGGAKVLIDNYENGILVPREDEDELADAICYIIENTSHASKMGEKAKTIINKFSEEKVYGEWNDFIEYVANH</sequence>
<name>A0A1G8X654_9FIRM</name>
<reference evidence="3 4" key="1">
    <citation type="submission" date="2016-10" db="EMBL/GenBank/DDBJ databases">
        <authorList>
            <person name="de Groot N.N."/>
        </authorList>
    </citation>
    <scope>NUCLEOTIDE SEQUENCE [LARGE SCALE GENOMIC DNA]</scope>
    <source>
        <strain evidence="3 4">DSM 18346</strain>
    </source>
</reference>
<keyword evidence="3" id="KW-0808">Transferase</keyword>
<keyword evidence="4" id="KW-1185">Reference proteome</keyword>
<gene>
    <name evidence="3" type="ORF">SAMN05660472_00126</name>
</gene>
<protein>
    <submittedName>
        <fullName evidence="3">Glycosyltransferase involved in cell wall bisynthesis</fullName>
    </submittedName>
</protein>
<evidence type="ECO:0000313" key="3">
    <source>
        <dbReference type="EMBL" id="SDJ85941.1"/>
    </source>
</evidence>
<dbReference type="InterPro" id="IPR028098">
    <property type="entry name" value="Glyco_trans_4-like_N"/>
</dbReference>
<proteinExistence type="predicted"/>
<dbReference type="OrthoDB" id="2023634at2"/>
<dbReference type="InterPro" id="IPR001296">
    <property type="entry name" value="Glyco_trans_1"/>
</dbReference>
<evidence type="ECO:0000259" key="2">
    <source>
        <dbReference type="Pfam" id="PF13477"/>
    </source>
</evidence>
<dbReference type="AlphaFoldDB" id="A0A1G8X654"/>
<dbReference type="Proteomes" id="UP000198718">
    <property type="component" value="Unassembled WGS sequence"/>
</dbReference>
<dbReference type="STRING" id="393762.SAMN05660472_00126"/>
<evidence type="ECO:0000259" key="1">
    <source>
        <dbReference type="Pfam" id="PF00534"/>
    </source>
</evidence>
<dbReference type="EMBL" id="FNFP01000001">
    <property type="protein sequence ID" value="SDJ85941.1"/>
    <property type="molecule type" value="Genomic_DNA"/>
</dbReference>
<feature type="domain" description="Glycosyltransferase subfamily 4-like N-terminal" evidence="2">
    <location>
        <begin position="21"/>
        <end position="123"/>
    </location>
</feature>
<dbReference type="GO" id="GO:0016757">
    <property type="term" value="F:glycosyltransferase activity"/>
    <property type="evidence" value="ECO:0007669"/>
    <property type="project" value="InterPro"/>
</dbReference>
<organism evidence="3 4">
    <name type="scientific">Natronincola ferrireducens</name>
    <dbReference type="NCBI Taxonomy" id="393762"/>
    <lineage>
        <taxon>Bacteria</taxon>
        <taxon>Bacillati</taxon>
        <taxon>Bacillota</taxon>
        <taxon>Clostridia</taxon>
        <taxon>Peptostreptococcales</taxon>
        <taxon>Natronincolaceae</taxon>
        <taxon>Natronincola</taxon>
    </lineage>
</organism>